<keyword evidence="1" id="KW-0732">Signal</keyword>
<proteinExistence type="predicted"/>
<gene>
    <name evidence="2" type="ORF">BDV40DRAFT_65046</name>
</gene>
<keyword evidence="3" id="KW-1185">Reference proteome</keyword>
<protein>
    <submittedName>
        <fullName evidence="2">Uncharacterized protein</fullName>
    </submittedName>
</protein>
<feature type="chain" id="PRO_5024875637" evidence="1">
    <location>
        <begin position="17"/>
        <end position="52"/>
    </location>
</feature>
<organism evidence="2 3">
    <name type="scientific">Aspergillus tamarii</name>
    <dbReference type="NCBI Taxonomy" id="41984"/>
    <lineage>
        <taxon>Eukaryota</taxon>
        <taxon>Fungi</taxon>
        <taxon>Dikarya</taxon>
        <taxon>Ascomycota</taxon>
        <taxon>Pezizomycotina</taxon>
        <taxon>Eurotiomycetes</taxon>
        <taxon>Eurotiomycetidae</taxon>
        <taxon>Eurotiales</taxon>
        <taxon>Aspergillaceae</taxon>
        <taxon>Aspergillus</taxon>
        <taxon>Aspergillus subgen. Circumdati</taxon>
    </lineage>
</organism>
<reference evidence="2 3" key="1">
    <citation type="submission" date="2019-04" db="EMBL/GenBank/DDBJ databases">
        <title>Friends and foes A comparative genomics study of 23 Aspergillus species from section Flavi.</title>
        <authorList>
            <consortium name="DOE Joint Genome Institute"/>
            <person name="Kjaerbolling I."/>
            <person name="Vesth T."/>
            <person name="Frisvad J.C."/>
            <person name="Nybo J.L."/>
            <person name="Theobald S."/>
            <person name="Kildgaard S."/>
            <person name="Isbrandt T."/>
            <person name="Kuo A."/>
            <person name="Sato A."/>
            <person name="Lyhne E.K."/>
            <person name="Kogle M.E."/>
            <person name="Wiebenga A."/>
            <person name="Kun R.S."/>
            <person name="Lubbers R.J."/>
            <person name="Makela M.R."/>
            <person name="Barry K."/>
            <person name="Chovatia M."/>
            <person name="Clum A."/>
            <person name="Daum C."/>
            <person name="Haridas S."/>
            <person name="He G."/>
            <person name="LaButti K."/>
            <person name="Lipzen A."/>
            <person name="Mondo S."/>
            <person name="Riley R."/>
            <person name="Salamov A."/>
            <person name="Simmons B.A."/>
            <person name="Magnuson J.K."/>
            <person name="Henrissat B."/>
            <person name="Mortensen U.H."/>
            <person name="Larsen T.O."/>
            <person name="Devries R.P."/>
            <person name="Grigoriev I.V."/>
            <person name="Machida M."/>
            <person name="Baker S.E."/>
            <person name="Andersen M.R."/>
        </authorList>
    </citation>
    <scope>NUCLEOTIDE SEQUENCE [LARGE SCALE GENOMIC DNA]</scope>
    <source>
        <strain evidence="2 3">CBS 117626</strain>
    </source>
</reference>
<name>A0A5N6UE41_ASPTM</name>
<dbReference type="EMBL" id="ML738742">
    <property type="protein sequence ID" value="KAE8156894.1"/>
    <property type="molecule type" value="Genomic_DNA"/>
</dbReference>
<evidence type="ECO:0000256" key="1">
    <source>
        <dbReference type="SAM" id="SignalP"/>
    </source>
</evidence>
<accession>A0A5N6UE41</accession>
<evidence type="ECO:0000313" key="2">
    <source>
        <dbReference type="EMBL" id="KAE8156894.1"/>
    </source>
</evidence>
<sequence>MPFSIHLVLLFGGFQAIPVVAVYYVGCSTTSGEMYSWYCTRIYLWWWYYNPT</sequence>
<feature type="signal peptide" evidence="1">
    <location>
        <begin position="1"/>
        <end position="16"/>
    </location>
</feature>
<evidence type="ECO:0000313" key="3">
    <source>
        <dbReference type="Proteomes" id="UP000326950"/>
    </source>
</evidence>
<dbReference type="Proteomes" id="UP000326950">
    <property type="component" value="Unassembled WGS sequence"/>
</dbReference>
<dbReference type="AlphaFoldDB" id="A0A5N6UE41"/>